<sequence>MNKNEVWDVIVVGAGSSGCVVANRLAQIPHLKVLLLEAGASDWNPWLKLPIGYYRTMFDGRYSWRFKGEPEDGLDGRVIEHPRGKVLGGSSAINGLVYIRGAASDYDSWATLLGDSSWNYENVLPFFQASERNHDIRDEFHGSDGSLDVAFPRYKNEFLDAFISDAVALGIPFNADFNGRQLSGVGRFQLTAARGIRSSAARAFLRRKPSNLEVRVRQQVNRIILDNGRAVGVEVHGPNGNVSRINCRNEVVVCAGAINTPKLLQLSGIGAAGLLERIGVQVKVDNPEIGSNLQDHIQVRMSHETDEKHSLNALQRSWLRRLRAGTRYVWRRDGELTVGAGVVGLFAYSETGLPAPDLQMHVIPFSAAQPGRLHSVGGVTTSICGLRPYSRGSVEAVSSDSRHPPRLRFNYLSDARDYQPLREGLRLASKVLDGVNVSKLIKSRLFPAAIDLRDDVSLDSYIRSCATTIFHPAGTCAMGHNGRGAVDSRMRVHGVNGLRVADASIMPSIVSGNINSACMMIGERAAWEIAGSLSGAGATPNAHLAHPTMRDQ</sequence>
<dbReference type="SUPFAM" id="SSF54373">
    <property type="entry name" value="FAD-linked reductases, C-terminal domain"/>
    <property type="match status" value="1"/>
</dbReference>
<dbReference type="PROSITE" id="PS51257">
    <property type="entry name" value="PROKAR_LIPOPROTEIN"/>
    <property type="match status" value="1"/>
</dbReference>
<accession>A0ABW7GCN6</accession>
<organism evidence="8 9">
    <name type="scientific">Pelomonas nitida</name>
    <dbReference type="NCBI Taxonomy" id="3299027"/>
    <lineage>
        <taxon>Bacteria</taxon>
        <taxon>Pseudomonadati</taxon>
        <taxon>Pseudomonadota</taxon>
        <taxon>Betaproteobacteria</taxon>
        <taxon>Burkholderiales</taxon>
        <taxon>Sphaerotilaceae</taxon>
        <taxon>Roseateles</taxon>
    </lineage>
</organism>
<evidence type="ECO:0000256" key="2">
    <source>
        <dbReference type="ARBA" id="ARBA00010790"/>
    </source>
</evidence>
<dbReference type="PIRSF" id="PIRSF000137">
    <property type="entry name" value="Alcohol_oxidase"/>
    <property type="match status" value="1"/>
</dbReference>
<feature type="domain" description="Glucose-methanol-choline oxidoreductase N-terminal" evidence="6">
    <location>
        <begin position="84"/>
        <end position="107"/>
    </location>
</feature>
<keyword evidence="4 5" id="KW-0274">FAD</keyword>
<evidence type="ECO:0000256" key="4">
    <source>
        <dbReference type="ARBA" id="ARBA00022827"/>
    </source>
</evidence>
<gene>
    <name evidence="8" type="ORF">ACG00X_23035</name>
</gene>
<dbReference type="Pfam" id="PF00732">
    <property type="entry name" value="GMC_oxred_N"/>
    <property type="match status" value="1"/>
</dbReference>
<protein>
    <submittedName>
        <fullName evidence="8">GMC family oxidoreductase</fullName>
    </submittedName>
</protein>
<dbReference type="Pfam" id="PF05199">
    <property type="entry name" value="GMC_oxred_C"/>
    <property type="match status" value="1"/>
</dbReference>
<dbReference type="InterPro" id="IPR000172">
    <property type="entry name" value="GMC_OxRdtase_N"/>
</dbReference>
<evidence type="ECO:0000259" key="7">
    <source>
        <dbReference type="PROSITE" id="PS00624"/>
    </source>
</evidence>
<keyword evidence="3 5" id="KW-0285">Flavoprotein</keyword>
<evidence type="ECO:0000256" key="1">
    <source>
        <dbReference type="ARBA" id="ARBA00001974"/>
    </source>
</evidence>
<comment type="similarity">
    <text evidence="2 5">Belongs to the GMC oxidoreductase family.</text>
</comment>
<evidence type="ECO:0000313" key="9">
    <source>
        <dbReference type="Proteomes" id="UP001606305"/>
    </source>
</evidence>
<reference evidence="8 9" key="1">
    <citation type="submission" date="2024-09" db="EMBL/GenBank/DDBJ databases">
        <title>Novel species of the genus Pelomonas and Roseateles isolated from streams.</title>
        <authorList>
            <person name="Lu H."/>
        </authorList>
    </citation>
    <scope>NUCLEOTIDE SEQUENCE [LARGE SCALE GENOMIC DNA]</scope>
    <source>
        <strain evidence="8 9">BYS96W</strain>
    </source>
</reference>
<dbReference type="PANTHER" id="PTHR11552">
    <property type="entry name" value="GLUCOSE-METHANOL-CHOLINE GMC OXIDOREDUCTASE"/>
    <property type="match status" value="1"/>
</dbReference>
<dbReference type="EMBL" id="JBIGIA010000028">
    <property type="protein sequence ID" value="MFG6459718.1"/>
    <property type="molecule type" value="Genomic_DNA"/>
</dbReference>
<comment type="caution">
    <text evidence="8">The sequence shown here is derived from an EMBL/GenBank/DDBJ whole genome shotgun (WGS) entry which is preliminary data.</text>
</comment>
<dbReference type="PANTHER" id="PTHR11552:SF147">
    <property type="entry name" value="CHOLINE DEHYDROGENASE, MITOCHONDRIAL"/>
    <property type="match status" value="1"/>
</dbReference>
<proteinExistence type="inferred from homology"/>
<dbReference type="Gene3D" id="3.50.50.60">
    <property type="entry name" value="FAD/NAD(P)-binding domain"/>
    <property type="match status" value="1"/>
</dbReference>
<evidence type="ECO:0000256" key="3">
    <source>
        <dbReference type="ARBA" id="ARBA00022630"/>
    </source>
</evidence>
<dbReference type="PROSITE" id="PS00623">
    <property type="entry name" value="GMC_OXRED_1"/>
    <property type="match status" value="1"/>
</dbReference>
<dbReference type="RefSeq" id="WP_394492008.1">
    <property type="nucleotide sequence ID" value="NZ_JBIGIA010000028.1"/>
</dbReference>
<evidence type="ECO:0000256" key="5">
    <source>
        <dbReference type="RuleBase" id="RU003968"/>
    </source>
</evidence>
<comment type="cofactor">
    <cofactor evidence="1">
        <name>FAD</name>
        <dbReference type="ChEBI" id="CHEBI:57692"/>
    </cofactor>
</comment>
<dbReference type="SUPFAM" id="SSF51905">
    <property type="entry name" value="FAD/NAD(P)-binding domain"/>
    <property type="match status" value="1"/>
</dbReference>
<name>A0ABW7GCN6_9BURK</name>
<evidence type="ECO:0000259" key="6">
    <source>
        <dbReference type="PROSITE" id="PS00623"/>
    </source>
</evidence>
<dbReference type="PROSITE" id="PS00624">
    <property type="entry name" value="GMC_OXRED_2"/>
    <property type="match status" value="1"/>
</dbReference>
<evidence type="ECO:0000313" key="8">
    <source>
        <dbReference type="EMBL" id="MFG6459718.1"/>
    </source>
</evidence>
<keyword evidence="9" id="KW-1185">Reference proteome</keyword>
<dbReference type="Proteomes" id="UP001606305">
    <property type="component" value="Unassembled WGS sequence"/>
</dbReference>
<dbReference type="InterPro" id="IPR007867">
    <property type="entry name" value="GMC_OxRtase_C"/>
</dbReference>
<dbReference type="InterPro" id="IPR036188">
    <property type="entry name" value="FAD/NAD-bd_sf"/>
</dbReference>
<feature type="domain" description="Glucose-methanol-choline oxidoreductase N-terminal" evidence="7">
    <location>
        <begin position="256"/>
        <end position="270"/>
    </location>
</feature>
<dbReference type="InterPro" id="IPR012132">
    <property type="entry name" value="GMC_OxRdtase"/>
</dbReference>
<dbReference type="Gene3D" id="3.30.560.10">
    <property type="entry name" value="Glucose Oxidase, domain 3"/>
    <property type="match status" value="1"/>
</dbReference>